<dbReference type="InterPro" id="IPR045760">
    <property type="entry name" value="DAP_DH_C"/>
</dbReference>
<dbReference type="InterPro" id="IPR036291">
    <property type="entry name" value="NAD(P)-bd_dom_sf"/>
</dbReference>
<dbReference type="EMBL" id="FOHA01000003">
    <property type="protein sequence ID" value="SER67435.1"/>
    <property type="molecule type" value="Genomic_DNA"/>
</dbReference>
<dbReference type="Proteomes" id="UP000198948">
    <property type="component" value="Unassembled WGS sequence"/>
</dbReference>
<evidence type="ECO:0000256" key="1">
    <source>
        <dbReference type="ARBA" id="ARBA00022857"/>
    </source>
</evidence>
<dbReference type="OrthoDB" id="9767616at2"/>
<evidence type="ECO:0000259" key="3">
    <source>
        <dbReference type="Pfam" id="PF01113"/>
    </source>
</evidence>
<keyword evidence="6" id="KW-1185">Reference proteome</keyword>
<evidence type="ECO:0000313" key="5">
    <source>
        <dbReference type="EMBL" id="SER67435.1"/>
    </source>
</evidence>
<sequence length="346" mass="37972">MKEYKIIIWGLGNVGRYVTKMISQAQSLKLVAVVDTDPTKVGKDVGEIFGFEKIGIEVSDDIDAALKMEADIVLDYLPNMRDQGNSRPTGYTPNVENICRALKAKKNVLTTLPMYHLHKVAPKLYDMIQSCAIENGVTFTQQGIFPGLFNPYLPLVFSSMTGGLKKIIVNGGQDDAFNTSPWVKVFGYGLEPKDFNGQFLQEIITSYYGSTAKVIADYAGIEYNEYRESHEIYTADTALNPPCGQVMPGTISAHKFSMQCLKDGEEVTAFHFIHKVCDDIQKTPAMSDSYHIEGDIVLDIAIKGMIPENEPYASSGAPGVNLIPQVVEATPGIMDAINLPASKPVL</sequence>
<dbReference type="SUPFAM" id="SSF51735">
    <property type="entry name" value="NAD(P)-binding Rossmann-fold domains"/>
    <property type="match status" value="1"/>
</dbReference>
<feature type="domain" description="2,4-diaminopentanoate dehydrogenase C-terminal" evidence="4">
    <location>
        <begin position="184"/>
        <end position="343"/>
    </location>
</feature>
<dbReference type="STRING" id="142588.SAMN04488559_10342"/>
<proteinExistence type="predicted"/>
<dbReference type="Pfam" id="PF01113">
    <property type="entry name" value="DapB_N"/>
    <property type="match status" value="1"/>
</dbReference>
<dbReference type="RefSeq" id="WP_092650449.1">
    <property type="nucleotide sequence ID" value="NZ_FOHA01000003.1"/>
</dbReference>
<name>A0A1H9R4I3_9LACT</name>
<keyword evidence="1" id="KW-0521">NADP</keyword>
<evidence type="ECO:0000313" key="6">
    <source>
        <dbReference type="Proteomes" id="UP000198948"/>
    </source>
</evidence>
<reference evidence="5 6" key="1">
    <citation type="submission" date="2016-10" db="EMBL/GenBank/DDBJ databases">
        <authorList>
            <person name="de Groot N.N."/>
        </authorList>
    </citation>
    <scope>NUCLEOTIDE SEQUENCE [LARGE SCALE GENOMIC DNA]</scope>
    <source>
        <strain evidence="5 6">DSM 13760</strain>
    </source>
</reference>
<evidence type="ECO:0000259" key="4">
    <source>
        <dbReference type="Pfam" id="PF19328"/>
    </source>
</evidence>
<dbReference type="CDD" id="cd24146">
    <property type="entry name" value="nat-AmDH_N_like"/>
    <property type="match status" value="1"/>
</dbReference>
<dbReference type="Gene3D" id="3.40.50.720">
    <property type="entry name" value="NAD(P)-binding Rossmann-like Domain"/>
    <property type="match status" value="1"/>
</dbReference>
<gene>
    <name evidence="5" type="ORF">SAMN04488559_10342</name>
</gene>
<keyword evidence="2" id="KW-0560">Oxidoreductase</keyword>
<dbReference type="GO" id="GO:0009089">
    <property type="term" value="P:lysine biosynthetic process via diaminopimelate"/>
    <property type="evidence" value="ECO:0007669"/>
    <property type="project" value="InterPro"/>
</dbReference>
<dbReference type="GO" id="GO:0008839">
    <property type="term" value="F:4-hydroxy-tetrahydrodipicolinate reductase"/>
    <property type="evidence" value="ECO:0007669"/>
    <property type="project" value="InterPro"/>
</dbReference>
<dbReference type="AlphaFoldDB" id="A0A1H9R4I3"/>
<organism evidence="5 6">
    <name type="scientific">Isobaculum melis</name>
    <dbReference type="NCBI Taxonomy" id="142588"/>
    <lineage>
        <taxon>Bacteria</taxon>
        <taxon>Bacillati</taxon>
        <taxon>Bacillota</taxon>
        <taxon>Bacilli</taxon>
        <taxon>Lactobacillales</taxon>
        <taxon>Carnobacteriaceae</taxon>
        <taxon>Isobaculum</taxon>
    </lineage>
</organism>
<dbReference type="InterPro" id="IPR000846">
    <property type="entry name" value="DapB_N"/>
</dbReference>
<dbReference type="Pfam" id="PF19328">
    <property type="entry name" value="DAP_DH_C"/>
    <property type="match status" value="1"/>
</dbReference>
<protein>
    <submittedName>
        <fullName evidence="5">Uncharacterized protein</fullName>
    </submittedName>
</protein>
<feature type="domain" description="Dihydrodipicolinate reductase N-terminal" evidence="3">
    <location>
        <begin position="5"/>
        <end position="76"/>
    </location>
</feature>
<evidence type="ECO:0000256" key="2">
    <source>
        <dbReference type="ARBA" id="ARBA00023002"/>
    </source>
</evidence>
<accession>A0A1H9R4I3</accession>